<reference evidence="2 3" key="1">
    <citation type="submission" date="2007-04" db="EMBL/GenBank/DDBJ databases">
        <title>Complete genome sequence of Burkholderia multivorans ATCC 17616.</title>
        <authorList>
            <person name="Ohtsubo Y."/>
            <person name="Yamashita A."/>
            <person name="Kurokawa K."/>
            <person name="Takami H."/>
            <person name="Yuhara S."/>
            <person name="Nishiyama E."/>
            <person name="Endo R."/>
            <person name="Miyazaki R."/>
            <person name="Ono A."/>
            <person name="Yano K."/>
            <person name="Ito M."/>
            <person name="Sota M."/>
            <person name="Yuji N."/>
            <person name="Hattori M."/>
            <person name="Tsuda M."/>
        </authorList>
    </citation>
    <scope>NUCLEOTIDE SEQUENCE [LARGE SCALE GENOMIC DNA]</scope>
    <source>
        <strain evidence="3">ATCC 17616 / 249</strain>
    </source>
</reference>
<evidence type="ECO:0000313" key="3">
    <source>
        <dbReference type="Proteomes" id="UP000008815"/>
    </source>
</evidence>
<sequence>MSAPANFNGQAPFIDPNDTAMLLIDHQSGLFQVVKDMEMTVLRKHATALAKMATLCKMPVITTASVPQGPNGPLIPEIHESAPHAQYVARTGQINAWDNPDFVAAVKATGRKTLIIAGTVTSVCMAFPAISAVQEGYKVFAVIDASGTYSKMAQEITLARIVQAGVVPVDTAAVASELQKTWHRPDAQQWAHIYELVFPPYQLLIESYAKAQDVLKNNEQLDSERS</sequence>
<organism evidence="2 3">
    <name type="scientific">Burkholderia multivorans (strain ATCC 17616 / 249)</name>
    <dbReference type="NCBI Taxonomy" id="395019"/>
    <lineage>
        <taxon>Bacteria</taxon>
        <taxon>Pseudomonadati</taxon>
        <taxon>Pseudomonadota</taxon>
        <taxon>Betaproteobacteria</taxon>
        <taxon>Burkholderiales</taxon>
        <taxon>Burkholderiaceae</taxon>
        <taxon>Burkholderia</taxon>
        <taxon>Burkholderia cepacia complex</taxon>
    </lineage>
</organism>
<evidence type="ECO:0000313" key="2">
    <source>
        <dbReference type="EMBL" id="BAG43204.1"/>
    </source>
</evidence>
<name>A0A0H3KDP8_BURM1</name>
<protein>
    <submittedName>
        <fullName evidence="2">YcaC-related amidohydrolase</fullName>
    </submittedName>
</protein>
<dbReference type="KEGG" id="bmj:BMULJ_01268"/>
<accession>A0A0H3KDP8</accession>
<dbReference type="EMBL" id="AP009385">
    <property type="protein sequence ID" value="BAG43204.1"/>
    <property type="molecule type" value="Genomic_DNA"/>
</dbReference>
<dbReference type="SUPFAM" id="SSF52499">
    <property type="entry name" value="Isochorismatase-like hydrolases"/>
    <property type="match status" value="1"/>
</dbReference>
<evidence type="ECO:0000259" key="1">
    <source>
        <dbReference type="Pfam" id="PF00857"/>
    </source>
</evidence>
<dbReference type="STRING" id="395019.BMULJ_01268"/>
<proteinExistence type="predicted"/>
<dbReference type="PANTHER" id="PTHR43559:SF2">
    <property type="entry name" value="HOMOLOG OF SLSA IN STM"/>
    <property type="match status" value="1"/>
</dbReference>
<feature type="domain" description="Isochorismatase-like" evidence="1">
    <location>
        <begin position="19"/>
        <end position="172"/>
    </location>
</feature>
<dbReference type="HOGENOM" id="CLU_066901_1_2_4"/>
<dbReference type="InterPro" id="IPR000868">
    <property type="entry name" value="Isochorismatase-like_dom"/>
</dbReference>
<dbReference type="KEGG" id="bmu:Bmul_1974"/>
<dbReference type="PANTHER" id="PTHR43559">
    <property type="entry name" value="HYDROLASE YCAC-RELATED"/>
    <property type="match status" value="1"/>
</dbReference>
<dbReference type="CDD" id="cd01012">
    <property type="entry name" value="YcaC_related"/>
    <property type="match status" value="1"/>
</dbReference>
<gene>
    <name evidence="2" type="ordered locus">BMULJ_01268</name>
</gene>
<dbReference type="Gene3D" id="3.40.50.850">
    <property type="entry name" value="Isochorismatase-like"/>
    <property type="match status" value="1"/>
</dbReference>
<dbReference type="Proteomes" id="UP000008815">
    <property type="component" value="Chromosome 1"/>
</dbReference>
<dbReference type="AlphaFoldDB" id="A0A0H3KDP8"/>
<dbReference type="eggNOG" id="COG1335">
    <property type="taxonomic scope" value="Bacteria"/>
</dbReference>
<dbReference type="RefSeq" id="WP_012213650.1">
    <property type="nucleotide sequence ID" value="NC_010084.1"/>
</dbReference>
<dbReference type="Pfam" id="PF00857">
    <property type="entry name" value="Isochorismatase"/>
    <property type="match status" value="1"/>
</dbReference>
<dbReference type="InterPro" id="IPR053152">
    <property type="entry name" value="Hydrolase_YcaC-like"/>
</dbReference>
<keyword evidence="3" id="KW-1185">Reference proteome</keyword>
<dbReference type="InterPro" id="IPR036380">
    <property type="entry name" value="Isochorismatase-like_sf"/>
</dbReference>